<comment type="subcellular location">
    <subcellularLocation>
        <location evidence="1">Membrane</location>
        <topology evidence="1">Multi-pass membrane protein</topology>
    </subcellularLocation>
</comment>
<evidence type="ECO:0000256" key="3">
    <source>
        <dbReference type="ARBA" id="ARBA00022692"/>
    </source>
</evidence>
<dbReference type="AlphaFoldDB" id="A0AAW1RVF2"/>
<keyword evidence="4" id="KW-0375">Hydrogen ion transport</keyword>
<dbReference type="PANTHER" id="PTHR33650">
    <property type="entry name" value="CHLOROPLAST ENVELOPE MEMBRANE PROTEIN-RELATED"/>
    <property type="match status" value="1"/>
</dbReference>
<feature type="transmembrane region" description="Helical" evidence="10">
    <location>
        <begin position="426"/>
        <end position="445"/>
    </location>
</feature>
<comment type="similarity">
    <text evidence="8">Belongs to the CemA family.</text>
</comment>
<dbReference type="GO" id="GO:0016020">
    <property type="term" value="C:membrane"/>
    <property type="evidence" value="ECO:0007669"/>
    <property type="project" value="UniProtKB-SubCell"/>
</dbReference>
<name>A0AAW1RVF2_9CHLO</name>
<evidence type="ECO:0000256" key="8">
    <source>
        <dbReference type="ARBA" id="ARBA00043980"/>
    </source>
</evidence>
<dbReference type="GO" id="GO:1902600">
    <property type="term" value="P:proton transmembrane transport"/>
    <property type="evidence" value="ECO:0007669"/>
    <property type="project" value="UniProtKB-KW"/>
</dbReference>
<evidence type="ECO:0000313" key="12">
    <source>
        <dbReference type="Proteomes" id="UP001438707"/>
    </source>
</evidence>
<reference evidence="11 12" key="1">
    <citation type="journal article" date="2024" name="Nat. Commun.">
        <title>Phylogenomics reveals the evolutionary origins of lichenization in chlorophyte algae.</title>
        <authorList>
            <person name="Puginier C."/>
            <person name="Libourel C."/>
            <person name="Otte J."/>
            <person name="Skaloud P."/>
            <person name="Haon M."/>
            <person name="Grisel S."/>
            <person name="Petersen M."/>
            <person name="Berrin J.G."/>
            <person name="Delaux P.M."/>
            <person name="Dal Grande F."/>
            <person name="Keller J."/>
        </authorList>
    </citation>
    <scope>NUCLEOTIDE SEQUENCE [LARGE SCALE GENOMIC DNA]</scope>
    <source>
        <strain evidence="11 12">SAG 2145</strain>
    </source>
</reference>
<dbReference type="EMBL" id="JALJOS010000006">
    <property type="protein sequence ID" value="KAK9837721.1"/>
    <property type="molecule type" value="Genomic_DNA"/>
</dbReference>
<keyword evidence="6" id="KW-0406">Ion transport</keyword>
<evidence type="ECO:0000256" key="7">
    <source>
        <dbReference type="ARBA" id="ARBA00023136"/>
    </source>
</evidence>
<keyword evidence="7 10" id="KW-0472">Membrane</keyword>
<feature type="transmembrane region" description="Helical" evidence="10">
    <location>
        <begin position="247"/>
        <end position="267"/>
    </location>
</feature>
<proteinExistence type="inferred from homology"/>
<gene>
    <name evidence="11" type="ORF">WJX74_003756</name>
</gene>
<dbReference type="Proteomes" id="UP001438707">
    <property type="component" value="Unassembled WGS sequence"/>
</dbReference>
<comment type="caution">
    <text evidence="11">The sequence shown here is derived from an EMBL/GenBank/DDBJ whole genome shotgun (WGS) entry which is preliminary data.</text>
</comment>
<dbReference type="InterPro" id="IPR004282">
    <property type="entry name" value="CemA"/>
</dbReference>
<evidence type="ECO:0000256" key="2">
    <source>
        <dbReference type="ARBA" id="ARBA00022448"/>
    </source>
</evidence>
<evidence type="ECO:0000256" key="9">
    <source>
        <dbReference type="SAM" id="MobiDB-lite"/>
    </source>
</evidence>
<protein>
    <recommendedName>
        <fullName evidence="13">Chloroplast envelope membrane protein</fullName>
    </recommendedName>
</protein>
<dbReference type="PANTHER" id="PTHR33650:SF1">
    <property type="entry name" value="CHLOROPLAST ENVELOPE MEMBRANE PROTEIN"/>
    <property type="match status" value="1"/>
</dbReference>
<evidence type="ECO:0000256" key="10">
    <source>
        <dbReference type="SAM" id="Phobius"/>
    </source>
</evidence>
<feature type="region of interest" description="Disordered" evidence="9">
    <location>
        <begin position="157"/>
        <end position="189"/>
    </location>
</feature>
<sequence length="466" mass="52747">MPQAWSFWARSHTLALSISTTSPFHRQQRHLVIWLGPAHLQSKGHSKALRQLAHPALCDSSLLCHRSDPQRVSTSNRANSWLLPNTRSGQRRCSQVVVRAADSDRPGPRANNGKQNGSKSTRKRNFASGLLGTGRPVPKGLQDDPYAAEKYWQDWESGLNGKTPGDRPPSDWDGWDAPGSGEGAPPTDYIRSRRALGRNEPRDEYIRPIIDSRGIRQRLSPQEDQTEDYLRDEFELNQWESRQSLKFSAVLIIVPLIIGFIVSRSLAEPTFVLMERFNPEFFELSDRQKVEGAHEVHVHELRLRMGSAIGRAPALDDEEMWSELHHEAVEIQEQMIGRNKVAILNLVSDSTSALALFGILLQDTEDRLMLFRTMGRIFSGLSDTAKAFIIIAVTDILLGYHSEEGWTAAIRMLTSHYGYETEESSIFIFVAIVPVTMDALFKYWIFKGLNRRNPAAAVTLRQMDRH</sequence>
<evidence type="ECO:0000256" key="1">
    <source>
        <dbReference type="ARBA" id="ARBA00004141"/>
    </source>
</evidence>
<keyword evidence="12" id="KW-1185">Reference proteome</keyword>
<evidence type="ECO:0008006" key="13">
    <source>
        <dbReference type="Google" id="ProtNLM"/>
    </source>
</evidence>
<feature type="region of interest" description="Disordered" evidence="9">
    <location>
        <begin position="92"/>
        <end position="143"/>
    </location>
</feature>
<keyword evidence="5 10" id="KW-1133">Transmembrane helix</keyword>
<organism evidence="11 12">
    <name type="scientific">Apatococcus lobatus</name>
    <dbReference type="NCBI Taxonomy" id="904363"/>
    <lineage>
        <taxon>Eukaryota</taxon>
        <taxon>Viridiplantae</taxon>
        <taxon>Chlorophyta</taxon>
        <taxon>core chlorophytes</taxon>
        <taxon>Trebouxiophyceae</taxon>
        <taxon>Chlorellales</taxon>
        <taxon>Chlorellaceae</taxon>
        <taxon>Apatococcus</taxon>
    </lineage>
</organism>
<evidence type="ECO:0000313" key="11">
    <source>
        <dbReference type="EMBL" id="KAK9837721.1"/>
    </source>
</evidence>
<accession>A0AAW1RVF2</accession>
<keyword evidence="2" id="KW-0813">Transport</keyword>
<keyword evidence="3 10" id="KW-0812">Transmembrane</keyword>
<evidence type="ECO:0000256" key="5">
    <source>
        <dbReference type="ARBA" id="ARBA00022989"/>
    </source>
</evidence>
<dbReference type="Pfam" id="PF03040">
    <property type="entry name" value="CemA"/>
    <property type="match status" value="1"/>
</dbReference>
<evidence type="ECO:0000256" key="4">
    <source>
        <dbReference type="ARBA" id="ARBA00022781"/>
    </source>
</evidence>
<evidence type="ECO:0000256" key="6">
    <source>
        <dbReference type="ARBA" id="ARBA00023065"/>
    </source>
</evidence>